<keyword evidence="1" id="KW-0378">Hydrolase</keyword>
<dbReference type="PANTHER" id="PTHR39159">
    <property type="match status" value="1"/>
</dbReference>
<dbReference type="InterPro" id="IPR050212">
    <property type="entry name" value="Ntdp-like"/>
</dbReference>
<keyword evidence="4" id="KW-1185">Reference proteome</keyword>
<evidence type="ECO:0000256" key="1">
    <source>
        <dbReference type="ARBA" id="ARBA00022801"/>
    </source>
</evidence>
<dbReference type="Gene3D" id="2.40.380.10">
    <property type="entry name" value="FomD-like"/>
    <property type="match status" value="1"/>
</dbReference>
<protein>
    <submittedName>
        <fullName evidence="3">DUF402 domain-containing protein</fullName>
    </submittedName>
</protein>
<gene>
    <name evidence="3" type="ORF">P5G62_010940</name>
</gene>
<dbReference type="EMBL" id="JAROBZ020000001">
    <property type="protein sequence ID" value="MFB3167624.1"/>
    <property type="molecule type" value="Genomic_DNA"/>
</dbReference>
<evidence type="ECO:0000259" key="2">
    <source>
        <dbReference type="Pfam" id="PF04167"/>
    </source>
</evidence>
<dbReference type="SUPFAM" id="SSF159234">
    <property type="entry name" value="FomD-like"/>
    <property type="match status" value="1"/>
</dbReference>
<accession>A0ABV4YRZ2</accession>
<feature type="domain" description="DUF402" evidence="2">
    <location>
        <begin position="7"/>
        <end position="111"/>
    </location>
</feature>
<dbReference type="RefSeq" id="WP_306074283.1">
    <property type="nucleotide sequence ID" value="NZ_JAROBZ020000001.1"/>
</dbReference>
<dbReference type="InterPro" id="IPR035930">
    <property type="entry name" value="FomD-like_sf"/>
</dbReference>
<dbReference type="InterPro" id="IPR007295">
    <property type="entry name" value="DUF402"/>
</dbReference>
<reference evidence="3 4" key="1">
    <citation type="submission" date="2024-05" db="EMBL/GenBank/DDBJ databases">
        <authorList>
            <person name="Venkateswaran K."/>
        </authorList>
    </citation>
    <scope>NUCLEOTIDE SEQUENCE [LARGE SCALE GENOMIC DNA]</scope>
    <source>
        <strain evidence="3 4">179-C4-2-HS</strain>
    </source>
</reference>
<organism evidence="3 4">
    <name type="scientific">Neobacillus driksii</name>
    <dbReference type="NCBI Taxonomy" id="3035913"/>
    <lineage>
        <taxon>Bacteria</taxon>
        <taxon>Bacillati</taxon>
        <taxon>Bacillota</taxon>
        <taxon>Bacilli</taxon>
        <taxon>Bacillales</taxon>
        <taxon>Bacillaceae</taxon>
        <taxon>Neobacillus</taxon>
    </lineage>
</organism>
<name>A0ABV4YRZ2_9BACI</name>
<comment type="caution">
    <text evidence="3">The sequence shown here is derived from an EMBL/GenBank/DDBJ whole genome shotgun (WGS) entry which is preliminary data.</text>
</comment>
<dbReference type="PANTHER" id="PTHR39159:SF1">
    <property type="entry name" value="UPF0374 PROTEIN YGAC"/>
    <property type="match status" value="1"/>
</dbReference>
<evidence type="ECO:0000313" key="4">
    <source>
        <dbReference type="Proteomes" id="UP001241748"/>
    </source>
</evidence>
<proteinExistence type="predicted"/>
<dbReference type="Pfam" id="PF04167">
    <property type="entry name" value="DUF402"/>
    <property type="match status" value="1"/>
</dbReference>
<dbReference type="Proteomes" id="UP001241748">
    <property type="component" value="Unassembled WGS sequence"/>
</dbReference>
<sequence>MIHHTKNKVFTVNNTSLEFFSLNEWFTAAMEIEEGKVVSAYCNIAKPSVFHNGEISFIDLDLDYIQEKNKEWKVVDDDEFESNSIKYNYPIELKNEALKVLAKLKEEIKIGNFPFNNQVLTHFENHYLRD</sequence>
<evidence type="ECO:0000313" key="3">
    <source>
        <dbReference type="EMBL" id="MFB3167624.1"/>
    </source>
</evidence>